<gene>
    <name evidence="2" type="ORF">N0V87_008198</name>
</gene>
<comment type="caution">
    <text evidence="2">The sequence shown here is derived from an EMBL/GenBank/DDBJ whole genome shotgun (WGS) entry which is preliminary data.</text>
</comment>
<name>A0A9W8WUK0_9PLEO</name>
<dbReference type="GO" id="GO:0003676">
    <property type="term" value="F:nucleic acid binding"/>
    <property type="evidence" value="ECO:0007669"/>
    <property type="project" value="InterPro"/>
</dbReference>
<protein>
    <recommendedName>
        <fullName evidence="4">RRM domain-containing protein</fullName>
    </recommendedName>
</protein>
<dbReference type="OrthoDB" id="5374349at2759"/>
<feature type="region of interest" description="Disordered" evidence="1">
    <location>
        <begin position="225"/>
        <end position="278"/>
    </location>
</feature>
<dbReference type="SUPFAM" id="SSF54928">
    <property type="entry name" value="RNA-binding domain, RBD"/>
    <property type="match status" value="1"/>
</dbReference>
<feature type="compositionally biased region" description="Basic and acidic residues" evidence="1">
    <location>
        <begin position="9"/>
        <end position="19"/>
    </location>
</feature>
<evidence type="ECO:0000313" key="2">
    <source>
        <dbReference type="EMBL" id="KAJ4332701.1"/>
    </source>
</evidence>
<dbReference type="AlphaFoldDB" id="A0A9W8WUK0"/>
<feature type="compositionally biased region" description="Polar residues" evidence="1">
    <location>
        <begin position="20"/>
        <end position="43"/>
    </location>
</feature>
<keyword evidence="3" id="KW-1185">Reference proteome</keyword>
<evidence type="ECO:0000313" key="3">
    <source>
        <dbReference type="Proteomes" id="UP001140562"/>
    </source>
</evidence>
<dbReference type="CDD" id="cd00590">
    <property type="entry name" value="RRM_SF"/>
    <property type="match status" value="1"/>
</dbReference>
<dbReference type="Gene3D" id="3.30.70.330">
    <property type="match status" value="1"/>
</dbReference>
<dbReference type="InterPro" id="IPR012677">
    <property type="entry name" value="Nucleotide-bd_a/b_plait_sf"/>
</dbReference>
<dbReference type="InterPro" id="IPR035979">
    <property type="entry name" value="RBD_domain_sf"/>
</dbReference>
<accession>A0A9W8WUK0</accession>
<proteinExistence type="predicted"/>
<evidence type="ECO:0000256" key="1">
    <source>
        <dbReference type="SAM" id="MobiDB-lite"/>
    </source>
</evidence>
<dbReference type="EMBL" id="JAPEUV010000111">
    <property type="protein sequence ID" value="KAJ4332701.1"/>
    <property type="molecule type" value="Genomic_DNA"/>
</dbReference>
<evidence type="ECO:0008006" key="4">
    <source>
        <dbReference type="Google" id="ProtNLM"/>
    </source>
</evidence>
<dbReference type="Proteomes" id="UP001140562">
    <property type="component" value="Unassembled WGS sequence"/>
</dbReference>
<sequence>MADFASFVKDSREKKKHENLAQQFLGSRGRTATPTSGSGAKSRQNSEKPTLLSRISGGAGIQKGRSSSAKPSGNIEGKWQHDLHKVNNPNGPPARAAKLGRTASASQIDRNSRTYDKFASVLNKNANGRSDSAPGFSIRGVASTGPFAVIASNFAPGTTAQDIEAVMAPHGGECLACKILTASPTVMVELSFTSREGAENVIATFNNQKADGRTLYVYLKETPSSNALAHSRPPPARGTQALDDMEVDGSRGGSYQDGRYGFSEGGRRDPPRGPRRRY</sequence>
<organism evidence="2 3">
    <name type="scientific">Didymella glomerata</name>
    <dbReference type="NCBI Taxonomy" id="749621"/>
    <lineage>
        <taxon>Eukaryota</taxon>
        <taxon>Fungi</taxon>
        <taxon>Dikarya</taxon>
        <taxon>Ascomycota</taxon>
        <taxon>Pezizomycotina</taxon>
        <taxon>Dothideomycetes</taxon>
        <taxon>Pleosporomycetidae</taxon>
        <taxon>Pleosporales</taxon>
        <taxon>Pleosporineae</taxon>
        <taxon>Didymellaceae</taxon>
        <taxon>Didymella</taxon>
    </lineage>
</organism>
<feature type="region of interest" description="Disordered" evidence="1">
    <location>
        <begin position="1"/>
        <end position="108"/>
    </location>
</feature>
<reference evidence="2" key="1">
    <citation type="submission" date="2022-10" db="EMBL/GenBank/DDBJ databases">
        <title>Tapping the CABI collections for fungal endophytes: first genome assemblies for Collariella, Neodidymelliopsis, Ascochyta clinopodiicola, Didymella pomorum, Didymosphaeria variabile, Neocosmospora piperis and Neocucurbitaria cava.</title>
        <authorList>
            <person name="Hill R."/>
        </authorList>
    </citation>
    <scope>NUCLEOTIDE SEQUENCE</scope>
    <source>
        <strain evidence="2">IMI 360193</strain>
    </source>
</reference>